<gene>
    <name evidence="3" type="ORF">AAW00_09280</name>
</gene>
<dbReference type="OrthoDB" id="2873672at2"/>
<accession>A0A0G9MYQ2</accession>
<proteinExistence type="predicted"/>
<dbReference type="EMBL" id="LBHB01000002">
    <property type="protein sequence ID" value="KLE34408.1"/>
    <property type="molecule type" value="Genomic_DNA"/>
</dbReference>
<evidence type="ECO:0000313" key="4">
    <source>
        <dbReference type="Proteomes" id="UP000053464"/>
    </source>
</evidence>
<feature type="transmembrane region" description="Helical" evidence="1">
    <location>
        <begin position="85"/>
        <end position="103"/>
    </location>
</feature>
<evidence type="ECO:0000256" key="1">
    <source>
        <dbReference type="SAM" id="Phobius"/>
    </source>
</evidence>
<keyword evidence="1" id="KW-0472">Membrane</keyword>
<feature type="transmembrane region" description="Helical" evidence="1">
    <location>
        <begin position="109"/>
        <end position="134"/>
    </location>
</feature>
<feature type="transmembrane region" description="Helical" evidence="1">
    <location>
        <begin position="12"/>
        <end position="31"/>
    </location>
</feature>
<feature type="domain" description="DUF2231" evidence="2">
    <location>
        <begin position="13"/>
        <end position="133"/>
    </location>
</feature>
<dbReference type="Proteomes" id="UP000053464">
    <property type="component" value="Unassembled WGS sequence"/>
</dbReference>
<name>A0A0G9MYQ2_9SPHN</name>
<protein>
    <submittedName>
        <fullName evidence="3">Membrane protein</fullName>
    </submittedName>
</protein>
<sequence>MPEHAARAEPLASPIHAILLAFPVALYPFALATDITYLNTAVVQWTNFSQWLIAVADFFTGLLLAWALISFFFGRARMARGRSTLYLIVVAAMFVTGVINAFQHAKDGWASVGTAGLVMSIVCTVLALVAAFLVHSTAVVRENRA</sequence>
<keyword evidence="1" id="KW-0812">Transmembrane</keyword>
<comment type="caution">
    <text evidence="3">The sequence shown here is derived from an EMBL/GenBank/DDBJ whole genome shotgun (WGS) entry which is preliminary data.</text>
</comment>
<dbReference type="STRING" id="1581420.AAW00_09280"/>
<dbReference type="AlphaFoldDB" id="A0A0G9MYQ2"/>
<feature type="transmembrane region" description="Helical" evidence="1">
    <location>
        <begin position="51"/>
        <end position="73"/>
    </location>
</feature>
<dbReference type="Pfam" id="PF09990">
    <property type="entry name" value="DUF2231"/>
    <property type="match status" value="1"/>
</dbReference>
<evidence type="ECO:0000313" key="3">
    <source>
        <dbReference type="EMBL" id="KLE34408.1"/>
    </source>
</evidence>
<organism evidence="3 4">
    <name type="scientific">Aurantiacibacter luteus</name>
    <dbReference type="NCBI Taxonomy" id="1581420"/>
    <lineage>
        <taxon>Bacteria</taxon>
        <taxon>Pseudomonadati</taxon>
        <taxon>Pseudomonadota</taxon>
        <taxon>Alphaproteobacteria</taxon>
        <taxon>Sphingomonadales</taxon>
        <taxon>Erythrobacteraceae</taxon>
        <taxon>Aurantiacibacter</taxon>
    </lineage>
</organism>
<reference evidence="3 4" key="1">
    <citation type="submission" date="2015-04" db="EMBL/GenBank/DDBJ databases">
        <title>The draft genome sequence of Erythrobacter luteus KA37.</title>
        <authorList>
            <person name="Zhuang L."/>
            <person name="Liu Y."/>
            <person name="Shao Z."/>
        </authorList>
    </citation>
    <scope>NUCLEOTIDE SEQUENCE [LARGE SCALE GENOMIC DNA]</scope>
    <source>
        <strain evidence="3 4">KA37</strain>
    </source>
</reference>
<dbReference type="RefSeq" id="WP_047004055.1">
    <property type="nucleotide sequence ID" value="NZ_LBHB01000002.1"/>
</dbReference>
<keyword evidence="4" id="KW-1185">Reference proteome</keyword>
<evidence type="ECO:0000259" key="2">
    <source>
        <dbReference type="Pfam" id="PF09990"/>
    </source>
</evidence>
<dbReference type="PATRIC" id="fig|1581420.6.peg.1903"/>
<dbReference type="InterPro" id="IPR019251">
    <property type="entry name" value="DUF2231_TM"/>
</dbReference>
<keyword evidence="1" id="KW-1133">Transmembrane helix</keyword>